<keyword evidence="3" id="KW-1185">Reference proteome</keyword>
<reference evidence="3" key="1">
    <citation type="submission" date="2019-07" db="EMBL/GenBank/DDBJ databases">
        <title>Bacillus alkalisoli sp. nov. isolated from saline soil.</title>
        <authorList>
            <person name="Sun J.-Q."/>
            <person name="Xu L."/>
        </authorList>
    </citation>
    <scope>NUCLEOTIDE SEQUENCE [LARGE SCALE GENOMIC DNA]</scope>
    <source>
        <strain evidence="3">M4U3P1</strain>
    </source>
</reference>
<dbReference type="EMBL" id="CP041372">
    <property type="protein sequence ID" value="QKS72861.1"/>
    <property type="molecule type" value="Genomic_DNA"/>
</dbReference>
<sequence length="105" mass="11536">MNIPASFIIQKMEAELAQLKASVNNPQQASEYREHAQAIKTYAELLLDSGSKPSYASSQPVQHAQVADVKPSAPMQQPQAQPTKQASKDIYDNGNEPESDSLFDF</sequence>
<dbReference type="KEGG" id="psua:FLK61_40365"/>
<proteinExistence type="predicted"/>
<feature type="compositionally biased region" description="Acidic residues" evidence="1">
    <location>
        <begin position="95"/>
        <end position="105"/>
    </location>
</feature>
<feature type="compositionally biased region" description="Polar residues" evidence="1">
    <location>
        <begin position="51"/>
        <end position="62"/>
    </location>
</feature>
<evidence type="ECO:0000256" key="1">
    <source>
        <dbReference type="SAM" id="MobiDB-lite"/>
    </source>
</evidence>
<feature type="compositionally biased region" description="Low complexity" evidence="1">
    <location>
        <begin position="70"/>
        <end position="85"/>
    </location>
</feature>
<evidence type="ECO:0000313" key="3">
    <source>
        <dbReference type="Proteomes" id="UP000318138"/>
    </source>
</evidence>
<evidence type="ECO:0000313" key="2">
    <source>
        <dbReference type="EMBL" id="QKS72861.1"/>
    </source>
</evidence>
<accession>A0A859FIC2</accession>
<name>A0A859FIC2_9BACI</name>
<gene>
    <name evidence="2" type="ORF">FLK61_40365</name>
</gene>
<dbReference type="Pfam" id="PF17261">
    <property type="entry name" value="DUF5327"/>
    <property type="match status" value="1"/>
</dbReference>
<dbReference type="RefSeq" id="WP_176010827.1">
    <property type="nucleotide sequence ID" value="NZ_CP041372.2"/>
</dbReference>
<dbReference type="Proteomes" id="UP000318138">
    <property type="component" value="Chromosome"/>
</dbReference>
<organism evidence="2 3">
    <name type="scientific">Paenalkalicoccus suaedae</name>
    <dbReference type="NCBI Taxonomy" id="2592382"/>
    <lineage>
        <taxon>Bacteria</taxon>
        <taxon>Bacillati</taxon>
        <taxon>Bacillota</taxon>
        <taxon>Bacilli</taxon>
        <taxon>Bacillales</taxon>
        <taxon>Bacillaceae</taxon>
        <taxon>Paenalkalicoccus</taxon>
    </lineage>
</organism>
<protein>
    <submittedName>
        <fullName evidence="2">YwdI family protein</fullName>
    </submittedName>
</protein>
<dbReference type="InterPro" id="IPR035218">
    <property type="entry name" value="DUF5327"/>
</dbReference>
<dbReference type="AlphaFoldDB" id="A0A859FIC2"/>
<feature type="region of interest" description="Disordered" evidence="1">
    <location>
        <begin position="51"/>
        <end position="105"/>
    </location>
</feature>